<dbReference type="AlphaFoldDB" id="A0A9N7R4Z4"/>
<gene>
    <name evidence="3" type="ORF">SHERM_15395</name>
</gene>
<dbReference type="OrthoDB" id="1750469at2759"/>
<dbReference type="PANTHER" id="PTHR31286:SF178">
    <property type="entry name" value="DUF4283 DOMAIN-CONTAINING PROTEIN"/>
    <property type="match status" value="1"/>
</dbReference>
<comment type="caution">
    <text evidence="3">The sequence shown here is derived from an EMBL/GenBank/DDBJ whole genome shotgun (WGS) entry which is preliminary data.</text>
</comment>
<dbReference type="GO" id="GO:0003676">
    <property type="term" value="F:nucleic acid binding"/>
    <property type="evidence" value="ECO:0007669"/>
    <property type="project" value="InterPro"/>
</dbReference>
<keyword evidence="1" id="KW-0479">Metal-binding</keyword>
<dbReference type="InterPro" id="IPR036875">
    <property type="entry name" value="Znf_CCHC_sf"/>
</dbReference>
<evidence type="ECO:0000259" key="2">
    <source>
        <dbReference type="PROSITE" id="PS50158"/>
    </source>
</evidence>
<dbReference type="Pfam" id="PF14392">
    <property type="entry name" value="zf-CCHC_4"/>
    <property type="match status" value="1"/>
</dbReference>
<accession>A0A9N7R4Z4</accession>
<proteinExistence type="predicted"/>
<dbReference type="InterPro" id="IPR025836">
    <property type="entry name" value="Zn_knuckle_CX2CX4HX4C"/>
</dbReference>
<protein>
    <recommendedName>
        <fullName evidence="2">CCHC-type domain-containing protein</fullName>
    </recommendedName>
</protein>
<sequence>EASINSKHPCFRELNIWVQVQNIPLNWISTEVGLKIGQAFHKIKNVVIATTGSHGGKILKLLVTLNVEESIPRMAKVRLGNQLVIVGFKYEKLINLCHYCGKIGHLDRACSIKMDDIRNNSLQEE</sequence>
<organism evidence="3 4">
    <name type="scientific">Striga hermonthica</name>
    <name type="common">Purple witchweed</name>
    <name type="synonym">Buchnera hermonthica</name>
    <dbReference type="NCBI Taxonomy" id="68872"/>
    <lineage>
        <taxon>Eukaryota</taxon>
        <taxon>Viridiplantae</taxon>
        <taxon>Streptophyta</taxon>
        <taxon>Embryophyta</taxon>
        <taxon>Tracheophyta</taxon>
        <taxon>Spermatophyta</taxon>
        <taxon>Magnoliopsida</taxon>
        <taxon>eudicotyledons</taxon>
        <taxon>Gunneridae</taxon>
        <taxon>Pentapetalae</taxon>
        <taxon>asterids</taxon>
        <taxon>lamiids</taxon>
        <taxon>Lamiales</taxon>
        <taxon>Orobanchaceae</taxon>
        <taxon>Buchnereae</taxon>
        <taxon>Striga</taxon>
    </lineage>
</organism>
<dbReference type="InterPro" id="IPR001878">
    <property type="entry name" value="Znf_CCHC"/>
</dbReference>
<reference evidence="3" key="1">
    <citation type="submission" date="2019-12" db="EMBL/GenBank/DDBJ databases">
        <authorList>
            <person name="Scholes J."/>
        </authorList>
    </citation>
    <scope>NUCLEOTIDE SEQUENCE</scope>
</reference>
<keyword evidence="1" id="KW-0863">Zinc-finger</keyword>
<feature type="non-terminal residue" evidence="3">
    <location>
        <position position="1"/>
    </location>
</feature>
<evidence type="ECO:0000256" key="1">
    <source>
        <dbReference type="PROSITE-ProRule" id="PRU00047"/>
    </source>
</evidence>
<feature type="domain" description="CCHC-type" evidence="2">
    <location>
        <begin position="97"/>
        <end position="110"/>
    </location>
</feature>
<dbReference type="PANTHER" id="PTHR31286">
    <property type="entry name" value="GLYCINE-RICH CELL WALL STRUCTURAL PROTEIN 1.8-LIKE"/>
    <property type="match status" value="1"/>
</dbReference>
<evidence type="ECO:0000313" key="3">
    <source>
        <dbReference type="EMBL" id="CAA0815367.1"/>
    </source>
</evidence>
<keyword evidence="4" id="KW-1185">Reference proteome</keyword>
<dbReference type="InterPro" id="IPR040256">
    <property type="entry name" value="At4g02000-like"/>
</dbReference>
<dbReference type="Proteomes" id="UP001153555">
    <property type="component" value="Unassembled WGS sequence"/>
</dbReference>
<keyword evidence="1" id="KW-0862">Zinc</keyword>
<dbReference type="GO" id="GO:0008270">
    <property type="term" value="F:zinc ion binding"/>
    <property type="evidence" value="ECO:0007669"/>
    <property type="project" value="UniProtKB-KW"/>
</dbReference>
<dbReference type="EMBL" id="CACSLK010012531">
    <property type="protein sequence ID" value="CAA0815367.1"/>
    <property type="molecule type" value="Genomic_DNA"/>
</dbReference>
<feature type="non-terminal residue" evidence="3">
    <location>
        <position position="125"/>
    </location>
</feature>
<evidence type="ECO:0000313" key="4">
    <source>
        <dbReference type="Proteomes" id="UP001153555"/>
    </source>
</evidence>
<dbReference type="SUPFAM" id="SSF57756">
    <property type="entry name" value="Retrovirus zinc finger-like domains"/>
    <property type="match status" value="1"/>
</dbReference>
<name>A0A9N7R4Z4_STRHE</name>
<dbReference type="PROSITE" id="PS50158">
    <property type="entry name" value="ZF_CCHC"/>
    <property type="match status" value="1"/>
</dbReference>